<feature type="compositionally biased region" description="Basic and acidic residues" evidence="6">
    <location>
        <begin position="18"/>
        <end position="29"/>
    </location>
</feature>
<dbReference type="InterPro" id="IPR029500">
    <property type="entry name" value="QueF"/>
</dbReference>
<dbReference type="EMBL" id="FOAN01000001">
    <property type="protein sequence ID" value="SEK43790.1"/>
    <property type="molecule type" value="Genomic_DNA"/>
</dbReference>
<comment type="subcellular location">
    <subcellularLocation>
        <location evidence="5">Cytoplasm</location>
    </subcellularLocation>
</comment>
<organism evidence="7 8">
    <name type="scientific">Bosea lupini</name>
    <dbReference type="NCBI Taxonomy" id="1036779"/>
    <lineage>
        <taxon>Bacteria</taxon>
        <taxon>Pseudomonadati</taxon>
        <taxon>Pseudomonadota</taxon>
        <taxon>Alphaproteobacteria</taxon>
        <taxon>Hyphomicrobiales</taxon>
        <taxon>Boseaceae</taxon>
        <taxon>Bosea</taxon>
    </lineage>
</organism>
<comment type="pathway">
    <text evidence="5">tRNA modification; tRNA-queuosine biosynthesis.</text>
</comment>
<dbReference type="UniPathway" id="UPA00392"/>
<dbReference type="PANTHER" id="PTHR34354">
    <property type="entry name" value="NADPH-DEPENDENT 7-CYANO-7-DEAZAGUANINE REDUCTASE"/>
    <property type="match status" value="1"/>
</dbReference>
<dbReference type="Gene3D" id="3.30.1130.10">
    <property type="match status" value="1"/>
</dbReference>
<evidence type="ECO:0000256" key="5">
    <source>
        <dbReference type="HAMAP-Rule" id="MF_00818"/>
    </source>
</evidence>
<dbReference type="AlphaFoldDB" id="A0A1H7H4B0"/>
<evidence type="ECO:0000256" key="3">
    <source>
        <dbReference type="ARBA" id="ARBA00022857"/>
    </source>
</evidence>
<dbReference type="InterPro" id="IPR016856">
    <property type="entry name" value="QueF_type1"/>
</dbReference>
<keyword evidence="1 5" id="KW-0963">Cytoplasm</keyword>
<evidence type="ECO:0000256" key="1">
    <source>
        <dbReference type="ARBA" id="ARBA00022490"/>
    </source>
</evidence>
<evidence type="ECO:0000256" key="2">
    <source>
        <dbReference type="ARBA" id="ARBA00022785"/>
    </source>
</evidence>
<dbReference type="GO" id="GO:0005737">
    <property type="term" value="C:cytoplasm"/>
    <property type="evidence" value="ECO:0007669"/>
    <property type="project" value="UniProtKB-SubCell"/>
</dbReference>
<comment type="catalytic activity">
    <reaction evidence="5">
        <text>7-aminomethyl-7-carbaguanine + 2 NADP(+) = 7-cyano-7-carbaguanine + 2 NADPH + 3 H(+)</text>
        <dbReference type="Rhea" id="RHEA:13409"/>
        <dbReference type="ChEBI" id="CHEBI:15378"/>
        <dbReference type="ChEBI" id="CHEBI:45075"/>
        <dbReference type="ChEBI" id="CHEBI:57783"/>
        <dbReference type="ChEBI" id="CHEBI:58349"/>
        <dbReference type="ChEBI" id="CHEBI:58703"/>
        <dbReference type="EC" id="1.7.1.13"/>
    </reaction>
</comment>
<dbReference type="HAMAP" id="MF_00818">
    <property type="entry name" value="QueF_type1"/>
    <property type="match status" value="1"/>
</dbReference>
<dbReference type="InterPro" id="IPR050084">
    <property type="entry name" value="NADPH_dep_7-cyano-7-deazaG_red"/>
</dbReference>
<proteinExistence type="inferred from homology"/>
<comment type="similarity">
    <text evidence="5">Belongs to the GTP cyclohydrolase I family. QueF type 1 subfamily.</text>
</comment>
<feature type="active site" description="Proton donor" evidence="5">
    <location>
        <position position="57"/>
    </location>
</feature>
<name>A0A1H7H4B0_9HYPH</name>
<dbReference type="GO" id="GO:0033739">
    <property type="term" value="F:preQ1 synthase activity"/>
    <property type="evidence" value="ECO:0007669"/>
    <property type="project" value="UniProtKB-UniRule"/>
</dbReference>
<dbReference type="NCBIfam" id="TIGR03139">
    <property type="entry name" value="QueF-II"/>
    <property type="match status" value="1"/>
</dbReference>
<dbReference type="Pfam" id="PF14489">
    <property type="entry name" value="QueF"/>
    <property type="match status" value="1"/>
</dbReference>
<feature type="region of interest" description="Disordered" evidence="6">
    <location>
        <begin position="1"/>
        <end position="30"/>
    </location>
</feature>
<accession>A0A1H7H4B0</accession>
<evidence type="ECO:0000313" key="7">
    <source>
        <dbReference type="EMBL" id="SEK43790.1"/>
    </source>
</evidence>
<dbReference type="Proteomes" id="UP000199664">
    <property type="component" value="Unassembled WGS sequence"/>
</dbReference>
<reference evidence="8" key="1">
    <citation type="submission" date="2016-10" db="EMBL/GenBank/DDBJ databases">
        <authorList>
            <person name="Varghese N."/>
            <person name="Submissions S."/>
        </authorList>
    </citation>
    <scope>NUCLEOTIDE SEQUENCE [LARGE SCALE GENOMIC DNA]</scope>
    <source>
        <strain evidence="8">LMG 26383,CCUG 61248,R- 45681</strain>
    </source>
</reference>
<dbReference type="PANTHER" id="PTHR34354:SF1">
    <property type="entry name" value="NADPH-DEPENDENT 7-CYANO-7-DEAZAGUANINE REDUCTASE"/>
    <property type="match status" value="1"/>
</dbReference>
<keyword evidence="8" id="KW-1185">Reference proteome</keyword>
<keyword evidence="2 5" id="KW-0671">Queuosine biosynthesis</keyword>
<feature type="binding site" evidence="5">
    <location>
        <begin position="91"/>
        <end position="92"/>
    </location>
    <ligand>
        <name>substrate</name>
    </ligand>
</feature>
<dbReference type="STRING" id="1036779.SAMN04515666_101520"/>
<sequence length="151" mass="16803">MTIDASTLQLGKASDLPRSPEEARLDRVPNPHAGTDYLARFTCPEFTSICPVTGQPDFGILVIDYLPGHWLVESKSLKLYLGAFRNHGAFHEDCTVGIGKTLVELLEPKWFRIGGYWYPRGGIPIDVFFQTGEAPKGLWLPDQGVAPYRGR</sequence>
<dbReference type="EC" id="1.7.1.13" evidence="5"/>
<comment type="function">
    <text evidence="5">Catalyzes the NADPH-dependent reduction of 7-cyano-7-deazaguanine (preQ0) to 7-aminomethyl-7-deazaguanine (preQ1).</text>
</comment>
<dbReference type="InterPro" id="IPR043133">
    <property type="entry name" value="GTP-CH-I_C/QueF"/>
</dbReference>
<dbReference type="SUPFAM" id="SSF55620">
    <property type="entry name" value="Tetrahydrobiopterin biosynthesis enzymes-like"/>
    <property type="match status" value="1"/>
</dbReference>
<keyword evidence="4 5" id="KW-0560">Oxidoreductase</keyword>
<feature type="active site" description="Thioimide intermediate" evidence="5">
    <location>
        <position position="50"/>
    </location>
</feature>
<evidence type="ECO:0000256" key="4">
    <source>
        <dbReference type="ARBA" id="ARBA00023002"/>
    </source>
</evidence>
<dbReference type="RefSeq" id="WP_091830517.1">
    <property type="nucleotide sequence ID" value="NZ_FOAN01000001.1"/>
</dbReference>
<evidence type="ECO:0000313" key="8">
    <source>
        <dbReference type="Proteomes" id="UP000199664"/>
    </source>
</evidence>
<protein>
    <recommendedName>
        <fullName evidence="5">NADPH-dependent 7-cyano-7-deazaguanine reductase</fullName>
        <ecNumber evidence="5">1.7.1.13</ecNumber>
    </recommendedName>
    <alternativeName>
        <fullName evidence="5">7-cyano-7-carbaguanine reductase</fullName>
    </alternativeName>
    <alternativeName>
        <fullName evidence="5">NADPH-dependent nitrile oxidoreductase</fullName>
    </alternativeName>
    <alternativeName>
        <fullName evidence="5">PreQ(0) reductase</fullName>
    </alternativeName>
</protein>
<gene>
    <name evidence="5" type="primary">queF</name>
    <name evidence="7" type="ORF">SAMN04515666_101520</name>
</gene>
<dbReference type="OrthoDB" id="9789995at2"/>
<dbReference type="GO" id="GO:0008616">
    <property type="term" value="P:tRNA queuosine(34) biosynthetic process"/>
    <property type="evidence" value="ECO:0007669"/>
    <property type="project" value="UniProtKB-UniRule"/>
</dbReference>
<dbReference type="PIRSF" id="PIRSF027377">
    <property type="entry name" value="Nitrile_oxidored_QueF"/>
    <property type="match status" value="1"/>
</dbReference>
<evidence type="ECO:0000256" key="6">
    <source>
        <dbReference type="SAM" id="MobiDB-lite"/>
    </source>
</evidence>
<keyword evidence="3 5" id="KW-0521">NADP</keyword>
<feature type="binding site" evidence="5">
    <location>
        <begin position="72"/>
        <end position="74"/>
    </location>
    <ligand>
        <name>substrate</name>
    </ligand>
</feature>